<evidence type="ECO:0000256" key="1">
    <source>
        <dbReference type="SAM" id="Phobius"/>
    </source>
</evidence>
<feature type="transmembrane region" description="Helical" evidence="1">
    <location>
        <begin position="371"/>
        <end position="391"/>
    </location>
</feature>
<dbReference type="EMBL" id="OBQC01000004">
    <property type="protein sequence ID" value="SOC38169.1"/>
    <property type="molecule type" value="Genomic_DNA"/>
</dbReference>
<keyword evidence="1" id="KW-1133">Transmembrane helix</keyword>
<dbReference type="RefSeq" id="WP_097149048.1">
    <property type="nucleotide sequence ID" value="NZ_OBQC01000004.1"/>
</dbReference>
<proteinExistence type="predicted"/>
<keyword evidence="3" id="KW-1185">Reference proteome</keyword>
<organism evidence="2 3">
    <name type="scientific">Ureibacillus acetophenoni</name>
    <dbReference type="NCBI Taxonomy" id="614649"/>
    <lineage>
        <taxon>Bacteria</taxon>
        <taxon>Bacillati</taxon>
        <taxon>Bacillota</taxon>
        <taxon>Bacilli</taxon>
        <taxon>Bacillales</taxon>
        <taxon>Caryophanaceae</taxon>
        <taxon>Ureibacillus</taxon>
    </lineage>
</organism>
<keyword evidence="1" id="KW-0812">Transmembrane</keyword>
<feature type="transmembrane region" description="Helical" evidence="1">
    <location>
        <begin position="111"/>
        <end position="130"/>
    </location>
</feature>
<keyword evidence="1" id="KW-0472">Membrane</keyword>
<feature type="transmembrane region" description="Helical" evidence="1">
    <location>
        <begin position="420"/>
        <end position="442"/>
    </location>
</feature>
<gene>
    <name evidence="2" type="ORF">SAMN05877842_10442</name>
</gene>
<feature type="transmembrane region" description="Helical" evidence="1">
    <location>
        <begin position="291"/>
        <end position="318"/>
    </location>
</feature>
<evidence type="ECO:0000313" key="2">
    <source>
        <dbReference type="EMBL" id="SOC38169.1"/>
    </source>
</evidence>
<evidence type="ECO:0008006" key="4">
    <source>
        <dbReference type="Google" id="ProtNLM"/>
    </source>
</evidence>
<protein>
    <recommendedName>
        <fullName evidence="4">Zinc ribbon domain-containing protein</fullName>
    </recommendedName>
</protein>
<evidence type="ECO:0000313" key="3">
    <source>
        <dbReference type="Proteomes" id="UP000219252"/>
    </source>
</evidence>
<dbReference type="AlphaFoldDB" id="A0A285U8M0"/>
<reference evidence="3" key="1">
    <citation type="submission" date="2017-08" db="EMBL/GenBank/DDBJ databases">
        <authorList>
            <person name="Varghese N."/>
            <person name="Submissions S."/>
        </authorList>
    </citation>
    <scope>NUCLEOTIDE SEQUENCE [LARGE SCALE GENOMIC DNA]</scope>
    <source>
        <strain evidence="3">JC23</strain>
    </source>
</reference>
<feature type="transmembrane region" description="Helical" evidence="1">
    <location>
        <begin position="249"/>
        <end position="271"/>
    </location>
</feature>
<feature type="transmembrane region" description="Helical" evidence="1">
    <location>
        <begin position="489"/>
        <end position="510"/>
    </location>
</feature>
<feature type="transmembrane region" description="Helical" evidence="1">
    <location>
        <begin position="454"/>
        <end position="482"/>
    </location>
</feature>
<dbReference type="Proteomes" id="UP000219252">
    <property type="component" value="Unassembled WGS sequence"/>
</dbReference>
<accession>A0A285U8M0</accession>
<name>A0A285U8M0_9BACL</name>
<feature type="transmembrane region" description="Helical" evidence="1">
    <location>
        <begin position="215"/>
        <end position="237"/>
    </location>
</feature>
<feature type="transmembrane region" description="Helical" evidence="1">
    <location>
        <begin position="330"/>
        <end position="351"/>
    </location>
</feature>
<sequence>MQCNYCGQQHPSYFVYCPNTSNLIDSSNANSYTYNTNEFCANCGKRNELGNSYCVNCGQSYLAKSTKKNSFNRIVEDTISTIKIPSKININTEKIKTSSAESFNYIKRNKLILVPILLSMIIMILGAFWIKSSALSSLSDEIGYYDEETIVFAALLKPEVLEEMISDEFGVNVDVPNFTSYPMMMALIHNADLDFNMTVGAMGEQEGIKVSLKNLFTGLLLIPIIALMIGGIVYGRMAIKNNWPIYKGIVYSVLGYTIVMVIFSIFARVSFSKTVDAYFTAASLKINLSASFIDIFLTSIILSTLVFGSAAMVSYFGKSVFTNAIPQSKIVIYAFSAFVATFVGLVINYLYSLVFIMEDFMRYGPDIPHFIMAMYTSIATWLMSILGQFQVGNGYETYSYRALFNGRGNKEMIDMFGTDILFHNMLFLFLISIIIIAVVGYFTYQLHQLNIKDVAIFGVLFTVIQFSIVNGFSITIGIDYIFDKNSITLGFEFVSTLIFAFIISFASFYGGGYLKKVLIK</sequence>
<dbReference type="OrthoDB" id="2728289at2"/>